<dbReference type="GO" id="GO:0005634">
    <property type="term" value="C:nucleus"/>
    <property type="evidence" value="ECO:0007669"/>
    <property type="project" value="UniProtKB-SubCell"/>
</dbReference>
<dbReference type="Gene3D" id="2.40.330.10">
    <property type="entry name" value="DNA-binding pseudobarrel domain"/>
    <property type="match status" value="1"/>
</dbReference>
<name>A0A087GBR2_ARAAL</name>
<dbReference type="SUPFAM" id="SSF101936">
    <property type="entry name" value="DNA-binding pseudobarrel domain"/>
    <property type="match status" value="1"/>
</dbReference>
<evidence type="ECO:0000256" key="6">
    <source>
        <dbReference type="SAM" id="MobiDB-lite"/>
    </source>
</evidence>
<feature type="region of interest" description="Disordered" evidence="6">
    <location>
        <begin position="114"/>
        <end position="139"/>
    </location>
</feature>
<keyword evidence="9" id="KW-1185">Reference proteome</keyword>
<feature type="compositionally biased region" description="Acidic residues" evidence="6">
    <location>
        <begin position="154"/>
        <end position="164"/>
    </location>
</feature>
<dbReference type="PANTHER" id="PTHR31920">
    <property type="entry name" value="B3 DOMAIN-CONTAINING"/>
    <property type="match status" value="1"/>
</dbReference>
<dbReference type="CDD" id="cd10017">
    <property type="entry name" value="B3_DNA"/>
    <property type="match status" value="1"/>
</dbReference>
<evidence type="ECO:0000256" key="4">
    <source>
        <dbReference type="ARBA" id="ARBA00023163"/>
    </source>
</evidence>
<dbReference type="InterPro" id="IPR003340">
    <property type="entry name" value="B3_DNA-bd"/>
</dbReference>
<evidence type="ECO:0000313" key="9">
    <source>
        <dbReference type="Proteomes" id="UP000029120"/>
    </source>
</evidence>
<dbReference type="PANTHER" id="PTHR31920:SF47">
    <property type="entry name" value="GENOME ASSEMBLY, CHROMOSOME: A02"/>
    <property type="match status" value="1"/>
</dbReference>
<evidence type="ECO:0000256" key="1">
    <source>
        <dbReference type="ARBA" id="ARBA00004123"/>
    </source>
</evidence>
<dbReference type="AlphaFoldDB" id="A0A087GBR2"/>
<keyword evidence="2" id="KW-0805">Transcription regulation</keyword>
<keyword evidence="3" id="KW-0238">DNA-binding</keyword>
<accession>A0A087GBR2</accession>
<protein>
    <recommendedName>
        <fullName evidence="7">TF-B3 domain-containing protein</fullName>
    </recommendedName>
</protein>
<dbReference type="PROSITE" id="PS50863">
    <property type="entry name" value="B3"/>
    <property type="match status" value="1"/>
</dbReference>
<evidence type="ECO:0000256" key="5">
    <source>
        <dbReference type="ARBA" id="ARBA00023242"/>
    </source>
</evidence>
<dbReference type="Gramene" id="KFK27314">
    <property type="protein sequence ID" value="KFK27314"/>
    <property type="gene ID" value="AALP_AA8G366400"/>
</dbReference>
<organism evidence="8 9">
    <name type="scientific">Arabis alpina</name>
    <name type="common">Alpine rock-cress</name>
    <dbReference type="NCBI Taxonomy" id="50452"/>
    <lineage>
        <taxon>Eukaryota</taxon>
        <taxon>Viridiplantae</taxon>
        <taxon>Streptophyta</taxon>
        <taxon>Embryophyta</taxon>
        <taxon>Tracheophyta</taxon>
        <taxon>Spermatophyta</taxon>
        <taxon>Magnoliopsida</taxon>
        <taxon>eudicotyledons</taxon>
        <taxon>Gunneridae</taxon>
        <taxon>Pentapetalae</taxon>
        <taxon>rosids</taxon>
        <taxon>malvids</taxon>
        <taxon>Brassicales</taxon>
        <taxon>Brassicaceae</taxon>
        <taxon>Arabideae</taxon>
        <taxon>Arabis</taxon>
    </lineage>
</organism>
<dbReference type="OrthoDB" id="590488at2759"/>
<comment type="subcellular location">
    <subcellularLocation>
        <location evidence="1">Nucleus</location>
    </subcellularLocation>
</comment>
<dbReference type="Pfam" id="PF02362">
    <property type="entry name" value="B3"/>
    <property type="match status" value="1"/>
</dbReference>
<evidence type="ECO:0000313" key="8">
    <source>
        <dbReference type="EMBL" id="KFK27314.1"/>
    </source>
</evidence>
<feature type="region of interest" description="Disordered" evidence="6">
    <location>
        <begin position="153"/>
        <end position="180"/>
    </location>
</feature>
<feature type="compositionally biased region" description="Acidic residues" evidence="6">
    <location>
        <begin position="120"/>
        <end position="131"/>
    </location>
</feature>
<sequence>MDFDEYGFSPFPDFFRYYNSQEHSQRLVIPSSYKQYYPTPLPQTAVLKKPEGRFWNVKWTITQDDTISFEDGWSKFVKDNGIIEGDFVLFTYDGNRVFWVRVFRGDMVVKPESPVKIQEISDDEDDDTTGGDDDHGVELDSNGNMIISISLGSSDEDYVDEDETTGGGGGDHGVEEDSNENMIISLSLGSSDEDYDDDYVDDDEDTMLCEANSACNGSVMKGGSSQKNCVALVAADAEKYLDEPNNPFFIAKSPSARRVLVINMQVRKDYDLKFGSTINIIDRFGEVKRKIGVWKDRLVINKWDEIYKRNKGKPGDSVVCEILRERGVVHSLKVHFVKK</sequence>
<evidence type="ECO:0000256" key="3">
    <source>
        <dbReference type="ARBA" id="ARBA00023125"/>
    </source>
</evidence>
<dbReference type="InterPro" id="IPR050655">
    <property type="entry name" value="Plant_B3_domain"/>
</dbReference>
<dbReference type="OMA" id="WNVKWTI"/>
<feature type="domain" description="TF-B3" evidence="7">
    <location>
        <begin position="12"/>
        <end position="106"/>
    </location>
</feature>
<keyword evidence="4" id="KW-0804">Transcription</keyword>
<dbReference type="InterPro" id="IPR015300">
    <property type="entry name" value="DNA-bd_pseudobarrel_sf"/>
</dbReference>
<dbReference type="SMART" id="SM01019">
    <property type="entry name" value="B3"/>
    <property type="match status" value="1"/>
</dbReference>
<proteinExistence type="predicted"/>
<evidence type="ECO:0000256" key="2">
    <source>
        <dbReference type="ARBA" id="ARBA00023015"/>
    </source>
</evidence>
<dbReference type="GO" id="GO:0003677">
    <property type="term" value="F:DNA binding"/>
    <property type="evidence" value="ECO:0007669"/>
    <property type="project" value="UniProtKB-KW"/>
</dbReference>
<gene>
    <name evidence="8" type="ordered locus">AALP_Aa8g366400</name>
</gene>
<dbReference type="Proteomes" id="UP000029120">
    <property type="component" value="Chromosome 8"/>
</dbReference>
<keyword evidence="5" id="KW-0539">Nucleus</keyword>
<evidence type="ECO:0000259" key="7">
    <source>
        <dbReference type="PROSITE" id="PS50863"/>
    </source>
</evidence>
<reference evidence="9" key="1">
    <citation type="journal article" date="2015" name="Nat. Plants">
        <title>Genome expansion of Arabis alpina linked with retrotransposition and reduced symmetric DNA methylation.</title>
        <authorList>
            <person name="Willing E.M."/>
            <person name="Rawat V."/>
            <person name="Mandakova T."/>
            <person name="Maumus F."/>
            <person name="James G.V."/>
            <person name="Nordstroem K.J."/>
            <person name="Becker C."/>
            <person name="Warthmann N."/>
            <person name="Chica C."/>
            <person name="Szarzynska B."/>
            <person name="Zytnicki M."/>
            <person name="Albani M.C."/>
            <person name="Kiefer C."/>
            <person name="Bergonzi S."/>
            <person name="Castaings L."/>
            <person name="Mateos J.L."/>
            <person name="Berns M.C."/>
            <person name="Bujdoso N."/>
            <person name="Piofczyk T."/>
            <person name="de Lorenzo L."/>
            <person name="Barrero-Sicilia C."/>
            <person name="Mateos I."/>
            <person name="Piednoel M."/>
            <person name="Hagmann J."/>
            <person name="Chen-Min-Tao R."/>
            <person name="Iglesias-Fernandez R."/>
            <person name="Schuster S.C."/>
            <person name="Alonso-Blanco C."/>
            <person name="Roudier F."/>
            <person name="Carbonero P."/>
            <person name="Paz-Ares J."/>
            <person name="Davis S.J."/>
            <person name="Pecinka A."/>
            <person name="Quesneville H."/>
            <person name="Colot V."/>
            <person name="Lysak M.A."/>
            <person name="Weigel D."/>
            <person name="Coupland G."/>
            <person name="Schneeberger K."/>
        </authorList>
    </citation>
    <scope>NUCLEOTIDE SEQUENCE [LARGE SCALE GENOMIC DNA]</scope>
    <source>
        <strain evidence="9">cv. Pajares</strain>
    </source>
</reference>
<dbReference type="EMBL" id="CM002876">
    <property type="protein sequence ID" value="KFK27314.1"/>
    <property type="molecule type" value="Genomic_DNA"/>
</dbReference>